<dbReference type="Proteomes" id="UP001295469">
    <property type="component" value="Chromosome C05"/>
</dbReference>
<gene>
    <name evidence="1" type="ORF">DARMORV10_C05P47730.1</name>
</gene>
<accession>A0A816L6K4</accession>
<proteinExistence type="predicted"/>
<reference evidence="1" key="1">
    <citation type="submission" date="2021-01" db="EMBL/GenBank/DDBJ databases">
        <authorList>
            <consortium name="Genoscope - CEA"/>
            <person name="William W."/>
        </authorList>
    </citation>
    <scope>NUCLEOTIDE SEQUENCE</scope>
</reference>
<evidence type="ECO:0000313" key="1">
    <source>
        <dbReference type="EMBL" id="CAF1933296.1"/>
    </source>
</evidence>
<organism evidence="1">
    <name type="scientific">Brassica napus</name>
    <name type="common">Rape</name>
    <dbReference type="NCBI Taxonomy" id="3708"/>
    <lineage>
        <taxon>Eukaryota</taxon>
        <taxon>Viridiplantae</taxon>
        <taxon>Streptophyta</taxon>
        <taxon>Embryophyta</taxon>
        <taxon>Tracheophyta</taxon>
        <taxon>Spermatophyta</taxon>
        <taxon>Magnoliopsida</taxon>
        <taxon>eudicotyledons</taxon>
        <taxon>Gunneridae</taxon>
        <taxon>Pentapetalae</taxon>
        <taxon>rosids</taxon>
        <taxon>malvids</taxon>
        <taxon>Brassicales</taxon>
        <taxon>Brassicaceae</taxon>
        <taxon>Brassiceae</taxon>
        <taxon>Brassica</taxon>
    </lineage>
</organism>
<dbReference type="EMBL" id="HG994369">
    <property type="protein sequence ID" value="CAF1933296.1"/>
    <property type="molecule type" value="Genomic_DNA"/>
</dbReference>
<dbReference type="AlphaFoldDB" id="A0A816L6K4"/>
<feature type="non-terminal residue" evidence="1">
    <location>
        <position position="41"/>
    </location>
</feature>
<name>A0A816L6K4_BRANA</name>
<sequence>MPEVLAAVVAVEIKSSFVFVVEIDKSNGLFCIELIRCFFIN</sequence>
<protein>
    <submittedName>
        <fullName evidence="1">(rape) hypothetical protein</fullName>
    </submittedName>
</protein>